<comment type="caution">
    <text evidence="1">The sequence shown here is derived from an EMBL/GenBank/DDBJ whole genome shotgun (WGS) entry which is preliminary data.</text>
</comment>
<evidence type="ECO:0000313" key="2">
    <source>
        <dbReference type="Proteomes" id="UP000823775"/>
    </source>
</evidence>
<dbReference type="Proteomes" id="UP000823775">
    <property type="component" value="Unassembled WGS sequence"/>
</dbReference>
<reference evidence="1 2" key="1">
    <citation type="journal article" date="2021" name="BMC Genomics">
        <title>Datura genome reveals duplications of psychoactive alkaloid biosynthetic genes and high mutation rate following tissue culture.</title>
        <authorList>
            <person name="Rajewski A."/>
            <person name="Carter-House D."/>
            <person name="Stajich J."/>
            <person name="Litt A."/>
        </authorList>
    </citation>
    <scope>NUCLEOTIDE SEQUENCE [LARGE SCALE GENOMIC DNA]</scope>
    <source>
        <strain evidence="1">AR-01</strain>
    </source>
</reference>
<feature type="non-terminal residue" evidence="1">
    <location>
        <position position="61"/>
    </location>
</feature>
<accession>A0ABS8Y2L5</accession>
<proteinExistence type="predicted"/>
<evidence type="ECO:0000313" key="1">
    <source>
        <dbReference type="EMBL" id="MCE5166166.1"/>
    </source>
</evidence>
<dbReference type="EMBL" id="JACEIK010019689">
    <property type="protein sequence ID" value="MCE5166166.1"/>
    <property type="molecule type" value="Genomic_DNA"/>
</dbReference>
<gene>
    <name evidence="1" type="ORF">HAX54_015257</name>
</gene>
<sequence length="61" mass="6595">MGQSEGDMPLDGSFCTDYKGAWEMLSGSYLYDLVNPGPENSYSTLSGSGCSDQFWILDDGV</sequence>
<name>A0ABS8Y2L5_DATST</name>
<keyword evidence="2" id="KW-1185">Reference proteome</keyword>
<protein>
    <submittedName>
        <fullName evidence="1">Uncharacterized protein</fullName>
    </submittedName>
</protein>
<organism evidence="1 2">
    <name type="scientific">Datura stramonium</name>
    <name type="common">Jimsonweed</name>
    <name type="synonym">Common thornapple</name>
    <dbReference type="NCBI Taxonomy" id="4076"/>
    <lineage>
        <taxon>Eukaryota</taxon>
        <taxon>Viridiplantae</taxon>
        <taxon>Streptophyta</taxon>
        <taxon>Embryophyta</taxon>
        <taxon>Tracheophyta</taxon>
        <taxon>Spermatophyta</taxon>
        <taxon>Magnoliopsida</taxon>
        <taxon>eudicotyledons</taxon>
        <taxon>Gunneridae</taxon>
        <taxon>Pentapetalae</taxon>
        <taxon>asterids</taxon>
        <taxon>lamiids</taxon>
        <taxon>Solanales</taxon>
        <taxon>Solanaceae</taxon>
        <taxon>Solanoideae</taxon>
        <taxon>Datureae</taxon>
        <taxon>Datura</taxon>
    </lineage>
</organism>